<comment type="caution">
    <text evidence="3">The sequence shown here is derived from an EMBL/GenBank/DDBJ whole genome shotgun (WGS) entry which is preliminary data.</text>
</comment>
<accession>A0A7J6GZS8</accession>
<dbReference type="InterPro" id="IPR025836">
    <property type="entry name" value="Zn_knuckle_CX2CX4HX4C"/>
</dbReference>
<evidence type="ECO:0000313" key="3">
    <source>
        <dbReference type="EMBL" id="KAF4388482.1"/>
    </source>
</evidence>
<evidence type="ECO:0000313" key="4">
    <source>
        <dbReference type="Proteomes" id="UP000525078"/>
    </source>
</evidence>
<dbReference type="Proteomes" id="UP000525078">
    <property type="component" value="Unassembled WGS sequence"/>
</dbReference>
<feature type="compositionally biased region" description="Basic and acidic residues" evidence="1">
    <location>
        <begin position="108"/>
        <end position="122"/>
    </location>
</feature>
<reference evidence="3 4" key="1">
    <citation type="journal article" date="2020" name="bioRxiv">
        <title>Sequence and annotation of 42 cannabis genomes reveals extensive copy number variation in cannabinoid synthesis and pathogen resistance genes.</title>
        <authorList>
            <person name="Mckernan K.J."/>
            <person name="Helbert Y."/>
            <person name="Kane L.T."/>
            <person name="Ebling H."/>
            <person name="Zhang L."/>
            <person name="Liu B."/>
            <person name="Eaton Z."/>
            <person name="Mclaughlin S."/>
            <person name="Kingan S."/>
            <person name="Baybayan P."/>
            <person name="Concepcion G."/>
            <person name="Jordan M."/>
            <person name="Riva A."/>
            <person name="Barbazuk W."/>
            <person name="Harkins T."/>
        </authorList>
    </citation>
    <scope>NUCLEOTIDE SEQUENCE [LARGE SCALE GENOMIC DNA]</scope>
    <source>
        <strain evidence="4">cv. Jamaican Lion 4</strain>
        <tissue evidence="3">Leaf</tissue>
    </source>
</reference>
<dbReference type="EMBL" id="JAATIP010000034">
    <property type="protein sequence ID" value="KAF4388482.1"/>
    <property type="molecule type" value="Genomic_DNA"/>
</dbReference>
<evidence type="ECO:0000256" key="1">
    <source>
        <dbReference type="SAM" id="MobiDB-lite"/>
    </source>
</evidence>
<dbReference type="AlphaFoldDB" id="A0A7J6GZS8"/>
<gene>
    <name evidence="3" type="ORF">F8388_012459</name>
</gene>
<organism evidence="3 4">
    <name type="scientific">Cannabis sativa</name>
    <name type="common">Hemp</name>
    <name type="synonym">Marijuana</name>
    <dbReference type="NCBI Taxonomy" id="3483"/>
    <lineage>
        <taxon>Eukaryota</taxon>
        <taxon>Viridiplantae</taxon>
        <taxon>Streptophyta</taxon>
        <taxon>Embryophyta</taxon>
        <taxon>Tracheophyta</taxon>
        <taxon>Spermatophyta</taxon>
        <taxon>Magnoliopsida</taxon>
        <taxon>eudicotyledons</taxon>
        <taxon>Gunneridae</taxon>
        <taxon>Pentapetalae</taxon>
        <taxon>rosids</taxon>
        <taxon>fabids</taxon>
        <taxon>Rosales</taxon>
        <taxon>Cannabaceae</taxon>
        <taxon>Cannabis</taxon>
    </lineage>
</organism>
<protein>
    <recommendedName>
        <fullName evidence="2">Zinc knuckle CX2CX4HX4C domain-containing protein</fullName>
    </recommendedName>
</protein>
<sequence length="248" mass="28100">MRLTKPDGTTFWANFKYERAPTFCFICGIIGHSERFCVKLFDKPLDQIVKPYGEFMRAKFQNRKQNIGAKWLRTRGWTPGAVVGESSGGPVENHMGKTNMESDNQGEEGGKNHGEKGGEKEANLNHEVDLQDFRKTNKGKNLIVDISDSQMEESATHSLDENVLILDNKRRKSTEALEKEASALPPQNDWHEFYKTYSQSIGFGVRCLDVKRKLGATPHVRKWVCSKEGLRCENHAENAPLKNSKIQS</sequence>
<proteinExistence type="predicted"/>
<name>A0A7J6GZS8_CANSA</name>
<feature type="domain" description="Zinc knuckle CX2CX4HX4C" evidence="2">
    <location>
        <begin position="1"/>
        <end position="38"/>
    </location>
</feature>
<feature type="region of interest" description="Disordered" evidence="1">
    <location>
        <begin position="82"/>
        <end position="122"/>
    </location>
</feature>
<evidence type="ECO:0000259" key="2">
    <source>
        <dbReference type="Pfam" id="PF14392"/>
    </source>
</evidence>
<dbReference type="Pfam" id="PF14392">
    <property type="entry name" value="zf-CCHC_4"/>
    <property type="match status" value="1"/>
</dbReference>